<keyword evidence="2" id="KW-1185">Reference proteome</keyword>
<sequence>MSATTILTSTETPSAQNILRLFPEINTHLGAHNRSSATQDADLAGYDEEQIRLMDEVCIVLDDNDLPIGSA</sequence>
<comment type="caution">
    <text evidence="1">The sequence shown here is derived from an EMBL/GenBank/DDBJ whole genome shotgun (WGS) entry which is preliminary data.</text>
</comment>
<dbReference type="Proteomes" id="UP001281147">
    <property type="component" value="Unassembled WGS sequence"/>
</dbReference>
<feature type="non-terminal residue" evidence="1">
    <location>
        <position position="71"/>
    </location>
</feature>
<name>A0ACC3NSD8_9PEZI</name>
<proteinExistence type="predicted"/>
<protein>
    <submittedName>
        <fullName evidence="1">Isopentenyl-diphosphate delta-isomerase idi1</fullName>
        <ecNumber evidence="1">5.3.3.2</ecNumber>
    </submittedName>
</protein>
<dbReference type="EC" id="5.3.3.2" evidence="1"/>
<reference evidence="1" key="1">
    <citation type="submission" date="2023-07" db="EMBL/GenBank/DDBJ databases">
        <title>Black Yeasts Isolated from many extreme environments.</title>
        <authorList>
            <person name="Coleine C."/>
            <person name="Stajich J.E."/>
            <person name="Selbmann L."/>
        </authorList>
    </citation>
    <scope>NUCLEOTIDE SEQUENCE</scope>
    <source>
        <strain evidence="1">CCFEE 5714</strain>
    </source>
</reference>
<keyword evidence="1" id="KW-0413">Isomerase</keyword>
<organism evidence="1 2">
    <name type="scientific">Vermiconidia calcicola</name>
    <dbReference type="NCBI Taxonomy" id="1690605"/>
    <lineage>
        <taxon>Eukaryota</taxon>
        <taxon>Fungi</taxon>
        <taxon>Dikarya</taxon>
        <taxon>Ascomycota</taxon>
        <taxon>Pezizomycotina</taxon>
        <taxon>Dothideomycetes</taxon>
        <taxon>Dothideomycetidae</taxon>
        <taxon>Mycosphaerellales</taxon>
        <taxon>Extremaceae</taxon>
        <taxon>Vermiconidia</taxon>
    </lineage>
</organism>
<evidence type="ECO:0000313" key="1">
    <source>
        <dbReference type="EMBL" id="KAK3721402.1"/>
    </source>
</evidence>
<evidence type="ECO:0000313" key="2">
    <source>
        <dbReference type="Proteomes" id="UP001281147"/>
    </source>
</evidence>
<gene>
    <name evidence="1" type="primary">IDI1_1</name>
    <name evidence="1" type="ORF">LTR37_003278</name>
</gene>
<accession>A0ACC3NSD8</accession>
<dbReference type="EMBL" id="JAUTXU010000018">
    <property type="protein sequence ID" value="KAK3721402.1"/>
    <property type="molecule type" value="Genomic_DNA"/>
</dbReference>